<dbReference type="AlphaFoldDB" id="A0A1G5RG27"/>
<dbReference type="InterPro" id="IPR023389">
    <property type="entry name" value="DOPA-like_sf"/>
</dbReference>
<dbReference type="Pfam" id="PF08883">
    <property type="entry name" value="DOPA_dioxygen"/>
    <property type="match status" value="1"/>
</dbReference>
<dbReference type="SUPFAM" id="SSF143410">
    <property type="entry name" value="DOPA-like"/>
    <property type="match status" value="1"/>
</dbReference>
<dbReference type="InterPro" id="IPR014980">
    <property type="entry name" value="DOPA_dioxygen"/>
</dbReference>
<accession>A0A1G5RG27</accession>
<dbReference type="PANTHER" id="PTHR36423:SF2">
    <property type="entry name" value="AFR070WP"/>
    <property type="match status" value="1"/>
</dbReference>
<reference evidence="1 2" key="1">
    <citation type="submission" date="2016-10" db="EMBL/GenBank/DDBJ databases">
        <authorList>
            <person name="de Groot N.N."/>
        </authorList>
    </citation>
    <scope>NUCLEOTIDE SEQUENCE [LARGE SCALE GENOMIC DNA]</scope>
    <source>
        <strain evidence="1 2">U95</strain>
    </source>
</reference>
<dbReference type="STRING" id="1156985.SAMN04488118_1168"/>
<dbReference type="RefSeq" id="WP_090221015.1">
    <property type="nucleotide sequence ID" value="NZ_CANMPF010000017.1"/>
</dbReference>
<dbReference type="GO" id="GO:0051213">
    <property type="term" value="F:dioxygenase activity"/>
    <property type="evidence" value="ECO:0007669"/>
    <property type="project" value="UniProtKB-KW"/>
</dbReference>
<keyword evidence="2" id="KW-1185">Reference proteome</keyword>
<name>A0A1G5RG27_9RHOB</name>
<protein>
    <submittedName>
        <fullName evidence="1">DOPA 4,5-dioxygenase</fullName>
    </submittedName>
</protein>
<evidence type="ECO:0000313" key="1">
    <source>
        <dbReference type="EMBL" id="SCZ73035.1"/>
    </source>
</evidence>
<gene>
    <name evidence="1" type="ORF">SAMN04488118_1168</name>
</gene>
<dbReference type="OrthoDB" id="572228at2"/>
<dbReference type="PANTHER" id="PTHR36423">
    <property type="entry name" value="AFR070WP"/>
    <property type="match status" value="1"/>
</dbReference>
<dbReference type="EMBL" id="FMWG01000016">
    <property type="protein sequence ID" value="SCZ73035.1"/>
    <property type="molecule type" value="Genomic_DNA"/>
</dbReference>
<dbReference type="PIRSF" id="PIRSF028139">
    <property type="entry name" value="DOPA-diox_rel_Mll2280"/>
    <property type="match status" value="1"/>
</dbReference>
<evidence type="ECO:0000313" key="2">
    <source>
        <dbReference type="Proteomes" id="UP000198767"/>
    </source>
</evidence>
<sequence length="113" mass="12727">MSTTQSTITGFHAHIYFEQSSTEAARTLCEQAAERFGVAMGQLHARPVGPHPMPSCQLDCSPQKFGELLPWLLENRGDLIVFCHAQSGDHLTDHTRNIFWLGEVQSLNLEMFR</sequence>
<keyword evidence="1" id="KW-0223">Dioxygenase</keyword>
<dbReference type="Gene3D" id="3.30.70.1240">
    <property type="entry name" value="DOPA-like domains"/>
    <property type="match status" value="1"/>
</dbReference>
<keyword evidence="1" id="KW-0560">Oxidoreductase</keyword>
<proteinExistence type="predicted"/>
<organism evidence="1 2">
    <name type="scientific">Epibacterium ulvae</name>
    <dbReference type="NCBI Taxonomy" id="1156985"/>
    <lineage>
        <taxon>Bacteria</taxon>
        <taxon>Pseudomonadati</taxon>
        <taxon>Pseudomonadota</taxon>
        <taxon>Alphaproteobacteria</taxon>
        <taxon>Rhodobacterales</taxon>
        <taxon>Roseobacteraceae</taxon>
        <taxon>Epibacterium</taxon>
    </lineage>
</organism>
<dbReference type="Proteomes" id="UP000198767">
    <property type="component" value="Unassembled WGS sequence"/>
</dbReference>